<dbReference type="InterPro" id="IPR008984">
    <property type="entry name" value="SMAD_FHA_dom_sf"/>
</dbReference>
<gene>
    <name evidence="5" type="ORF">BHE16_08095</name>
</gene>
<proteinExistence type="predicted"/>
<evidence type="ECO:0000313" key="6">
    <source>
        <dbReference type="Proteomes" id="UP000183530"/>
    </source>
</evidence>
<dbReference type="RefSeq" id="WP_071894448.1">
    <property type="nucleotide sequence ID" value="NZ_CP018135.1"/>
</dbReference>
<protein>
    <recommendedName>
        <fullName evidence="4">FHA domain-containing protein</fullName>
    </recommendedName>
</protein>
<keyword evidence="3" id="KW-0472">Membrane</keyword>
<feature type="transmembrane region" description="Helical" evidence="3">
    <location>
        <begin position="6"/>
        <end position="28"/>
    </location>
</feature>
<dbReference type="InterPro" id="IPR000253">
    <property type="entry name" value="FHA_dom"/>
</dbReference>
<dbReference type="EMBL" id="CP018135">
    <property type="protein sequence ID" value="APF40972.1"/>
    <property type="molecule type" value="Genomic_DNA"/>
</dbReference>
<dbReference type="STRING" id="556325.BHE16_08095"/>
<evidence type="ECO:0000259" key="4">
    <source>
        <dbReference type="PROSITE" id="PS50006"/>
    </source>
</evidence>
<dbReference type="InterPro" id="IPR050923">
    <property type="entry name" value="Cell_Proc_Reg/RNA_Proc"/>
</dbReference>
<keyword evidence="3" id="KW-1133">Transmembrane helix</keyword>
<evidence type="ECO:0000256" key="1">
    <source>
        <dbReference type="ARBA" id="ARBA00022553"/>
    </source>
</evidence>
<reference evidence="5 6" key="1">
    <citation type="submission" date="2016-11" db="EMBL/GenBank/DDBJ databases">
        <title>Genome sequencing of Zhihengliuella aestuarii B18 antagonistic to Plasmodiophora brassicae.</title>
        <authorList>
            <person name="Luo Y."/>
        </authorList>
    </citation>
    <scope>NUCLEOTIDE SEQUENCE [LARGE SCALE GENOMIC DNA]</scope>
    <source>
        <strain evidence="5 6">B18</strain>
    </source>
</reference>
<keyword evidence="1" id="KW-0597">Phosphoprotein</keyword>
<dbReference type="PROSITE" id="PS50006">
    <property type="entry name" value="FHA_DOMAIN"/>
    <property type="match status" value="1"/>
</dbReference>
<feature type="region of interest" description="Disordered" evidence="2">
    <location>
        <begin position="79"/>
        <end position="100"/>
    </location>
</feature>
<dbReference type="PANTHER" id="PTHR23308">
    <property type="entry name" value="NUCLEAR INHIBITOR OF PROTEIN PHOSPHATASE-1"/>
    <property type="match status" value="1"/>
</dbReference>
<dbReference type="OrthoDB" id="277520at2"/>
<evidence type="ECO:0000313" key="5">
    <source>
        <dbReference type="EMBL" id="APF40972.1"/>
    </source>
</evidence>
<organism evidence="5 6">
    <name type="scientific">Neomicrococcus aestuarii</name>
    <dbReference type="NCBI Taxonomy" id="556325"/>
    <lineage>
        <taxon>Bacteria</taxon>
        <taxon>Bacillati</taxon>
        <taxon>Actinomycetota</taxon>
        <taxon>Actinomycetes</taxon>
        <taxon>Micrococcales</taxon>
        <taxon>Micrococcaceae</taxon>
        <taxon>Neomicrococcus</taxon>
    </lineage>
</organism>
<sequence>MSELALLALRLGFLLLLWIFIFMIIGSLRRDLVIGRRNKARQATAAEGMATGTSSVPVTSPATAGMGVSQYDGAASAGASPAGTSAPASQAPVAAAPPRTAVRPAPKKLVILEGPLKGRDFELAASPLLLGRAQEATVVLDDDYASGRHARLYPQGSQWFLEDLGSTNGTFVGDERLNRAQRVGPGQLIRIGKTVMELRP</sequence>
<evidence type="ECO:0000256" key="3">
    <source>
        <dbReference type="SAM" id="Phobius"/>
    </source>
</evidence>
<dbReference type="AlphaFoldDB" id="A0A1L2ZPQ1"/>
<keyword evidence="3" id="KW-0812">Transmembrane</keyword>
<dbReference type="Gene3D" id="2.60.200.20">
    <property type="match status" value="1"/>
</dbReference>
<name>A0A1L2ZPQ1_9MICC</name>
<keyword evidence="6" id="KW-1185">Reference proteome</keyword>
<dbReference type="Pfam" id="PF00498">
    <property type="entry name" value="FHA"/>
    <property type="match status" value="1"/>
</dbReference>
<dbReference type="SUPFAM" id="SSF49879">
    <property type="entry name" value="SMAD/FHA domain"/>
    <property type="match status" value="1"/>
</dbReference>
<dbReference type="SMART" id="SM00240">
    <property type="entry name" value="FHA"/>
    <property type="match status" value="1"/>
</dbReference>
<accession>A0A1L2ZPQ1</accession>
<dbReference type="Proteomes" id="UP000183530">
    <property type="component" value="Chromosome"/>
</dbReference>
<dbReference type="KEGG" id="nae:BHE16_08095"/>
<evidence type="ECO:0000256" key="2">
    <source>
        <dbReference type="SAM" id="MobiDB-lite"/>
    </source>
</evidence>
<feature type="domain" description="FHA" evidence="4">
    <location>
        <begin position="128"/>
        <end position="177"/>
    </location>
</feature>